<dbReference type="EMBL" id="AMZH03001428">
    <property type="protein sequence ID" value="RRT79333.1"/>
    <property type="molecule type" value="Genomic_DNA"/>
</dbReference>
<keyword evidence="1" id="KW-1133">Transmembrane helix</keyword>
<protein>
    <submittedName>
        <fullName evidence="2">Uncharacterized protein</fullName>
    </submittedName>
</protein>
<evidence type="ECO:0000313" key="2">
    <source>
        <dbReference type="EMBL" id="RRT79333.1"/>
    </source>
</evidence>
<keyword evidence="1" id="KW-0472">Membrane</keyword>
<proteinExistence type="predicted"/>
<comment type="caution">
    <text evidence="2">The sequence shown here is derived from an EMBL/GenBank/DDBJ whole genome shotgun (WGS) entry which is preliminary data.</text>
</comment>
<name>A0A427ASW9_ENSVE</name>
<keyword evidence="1" id="KW-0812">Transmembrane</keyword>
<feature type="transmembrane region" description="Helical" evidence="1">
    <location>
        <begin position="81"/>
        <end position="104"/>
    </location>
</feature>
<evidence type="ECO:0000256" key="1">
    <source>
        <dbReference type="SAM" id="Phobius"/>
    </source>
</evidence>
<dbReference type="AlphaFoldDB" id="A0A427ASW9"/>
<evidence type="ECO:0000313" key="3">
    <source>
        <dbReference type="Proteomes" id="UP000287651"/>
    </source>
</evidence>
<organism evidence="2 3">
    <name type="scientific">Ensete ventricosum</name>
    <name type="common">Abyssinian banana</name>
    <name type="synonym">Musa ensete</name>
    <dbReference type="NCBI Taxonomy" id="4639"/>
    <lineage>
        <taxon>Eukaryota</taxon>
        <taxon>Viridiplantae</taxon>
        <taxon>Streptophyta</taxon>
        <taxon>Embryophyta</taxon>
        <taxon>Tracheophyta</taxon>
        <taxon>Spermatophyta</taxon>
        <taxon>Magnoliopsida</taxon>
        <taxon>Liliopsida</taxon>
        <taxon>Zingiberales</taxon>
        <taxon>Musaceae</taxon>
        <taxon>Ensete</taxon>
    </lineage>
</organism>
<dbReference type="Proteomes" id="UP000287651">
    <property type="component" value="Unassembled WGS sequence"/>
</dbReference>
<sequence length="106" mass="11468">MTIIYIMSQKLITLLNICDGIQSTFSVQDNSIIWCIGWQKNQGSGITILGGSLSVNVSASSSGKNQYLNTGQLDVNGSSHIAFANLLWTSIAIVLVYILTLCSLRQ</sequence>
<gene>
    <name evidence="2" type="ORF">B296_00006769</name>
</gene>
<reference evidence="2 3" key="1">
    <citation type="journal article" date="2014" name="Agronomy (Basel)">
        <title>A Draft Genome Sequence for Ensete ventricosum, the Drought-Tolerant Tree Against Hunger.</title>
        <authorList>
            <person name="Harrison J."/>
            <person name="Moore K.A."/>
            <person name="Paszkiewicz K."/>
            <person name="Jones T."/>
            <person name="Grant M."/>
            <person name="Ambacheew D."/>
            <person name="Muzemil S."/>
            <person name="Studholme D.J."/>
        </authorList>
    </citation>
    <scope>NUCLEOTIDE SEQUENCE [LARGE SCALE GENOMIC DNA]</scope>
</reference>
<accession>A0A427ASW9</accession>